<dbReference type="InterPro" id="IPR002078">
    <property type="entry name" value="Sigma_54_int"/>
</dbReference>
<dbReference type="PANTHER" id="PTHR32071:SF100">
    <property type="entry name" value="RESPONSE REGULATOR PROTEIN PILR"/>
    <property type="match status" value="1"/>
</dbReference>
<dbReference type="InterPro" id="IPR035965">
    <property type="entry name" value="PAS-like_dom_sf"/>
</dbReference>
<dbReference type="Pfam" id="PF08448">
    <property type="entry name" value="PAS_4"/>
    <property type="match status" value="1"/>
</dbReference>
<keyword evidence="4" id="KW-0804">Transcription</keyword>
<evidence type="ECO:0000256" key="1">
    <source>
        <dbReference type="ARBA" id="ARBA00022741"/>
    </source>
</evidence>
<keyword evidence="7" id="KW-1185">Reference proteome</keyword>
<dbReference type="GO" id="GO:0043565">
    <property type="term" value="F:sequence-specific DNA binding"/>
    <property type="evidence" value="ECO:0007669"/>
    <property type="project" value="InterPro"/>
</dbReference>
<evidence type="ECO:0000313" key="7">
    <source>
        <dbReference type="Proteomes" id="UP000198611"/>
    </source>
</evidence>
<dbReference type="EMBL" id="FOMJ01000001">
    <property type="protein sequence ID" value="SFD00762.1"/>
    <property type="molecule type" value="Genomic_DNA"/>
</dbReference>
<dbReference type="Pfam" id="PF02954">
    <property type="entry name" value="HTH_8"/>
    <property type="match status" value="1"/>
</dbReference>
<dbReference type="CDD" id="cd00009">
    <property type="entry name" value="AAA"/>
    <property type="match status" value="1"/>
</dbReference>
<evidence type="ECO:0000256" key="4">
    <source>
        <dbReference type="ARBA" id="ARBA00023163"/>
    </source>
</evidence>
<dbReference type="Proteomes" id="UP000198611">
    <property type="component" value="Unassembled WGS sequence"/>
</dbReference>
<accession>A0A1I1NTW6</accession>
<dbReference type="RefSeq" id="WP_093427088.1">
    <property type="nucleotide sequence ID" value="NZ_FOMJ01000001.1"/>
</dbReference>
<dbReference type="SUPFAM" id="SSF46689">
    <property type="entry name" value="Homeodomain-like"/>
    <property type="match status" value="1"/>
</dbReference>
<keyword evidence="2" id="KW-0067">ATP-binding</keyword>
<evidence type="ECO:0000259" key="5">
    <source>
        <dbReference type="PROSITE" id="PS50045"/>
    </source>
</evidence>
<dbReference type="CDD" id="cd00130">
    <property type="entry name" value="PAS"/>
    <property type="match status" value="1"/>
</dbReference>
<dbReference type="InterPro" id="IPR000014">
    <property type="entry name" value="PAS"/>
</dbReference>
<dbReference type="Gene3D" id="1.10.10.60">
    <property type="entry name" value="Homeodomain-like"/>
    <property type="match status" value="1"/>
</dbReference>
<dbReference type="GO" id="GO:0006355">
    <property type="term" value="P:regulation of DNA-templated transcription"/>
    <property type="evidence" value="ECO:0007669"/>
    <property type="project" value="InterPro"/>
</dbReference>
<organism evidence="6 7">
    <name type="scientific">Thiohalospira halophila DSM 15071</name>
    <dbReference type="NCBI Taxonomy" id="1123397"/>
    <lineage>
        <taxon>Bacteria</taxon>
        <taxon>Pseudomonadati</taxon>
        <taxon>Pseudomonadota</taxon>
        <taxon>Gammaproteobacteria</taxon>
        <taxon>Thiohalospirales</taxon>
        <taxon>Thiohalospiraceae</taxon>
        <taxon>Thiohalospira</taxon>
    </lineage>
</organism>
<dbReference type="STRING" id="1123397.SAMN05660831_00424"/>
<dbReference type="AlphaFoldDB" id="A0A1I1NTW6"/>
<dbReference type="InterPro" id="IPR009057">
    <property type="entry name" value="Homeodomain-like_sf"/>
</dbReference>
<dbReference type="PANTHER" id="PTHR32071">
    <property type="entry name" value="TRANSCRIPTIONAL REGULATORY PROTEIN"/>
    <property type="match status" value="1"/>
</dbReference>
<dbReference type="InterPro" id="IPR058031">
    <property type="entry name" value="AAA_lid_NorR"/>
</dbReference>
<evidence type="ECO:0000256" key="2">
    <source>
        <dbReference type="ARBA" id="ARBA00022840"/>
    </source>
</evidence>
<dbReference type="PROSITE" id="PS00688">
    <property type="entry name" value="SIGMA54_INTERACT_3"/>
    <property type="match status" value="1"/>
</dbReference>
<dbReference type="Gene3D" id="3.40.50.300">
    <property type="entry name" value="P-loop containing nucleotide triphosphate hydrolases"/>
    <property type="match status" value="1"/>
</dbReference>
<dbReference type="InterPro" id="IPR013656">
    <property type="entry name" value="PAS_4"/>
</dbReference>
<feature type="domain" description="Sigma-54 factor interaction" evidence="5">
    <location>
        <begin position="146"/>
        <end position="372"/>
    </location>
</feature>
<name>A0A1I1NTW6_9GAMM</name>
<sequence>MTTSASTPLPDPRPPRHLRPEITGMLDTFREPAILLGLDYRIIAANQAYRRTYGDGHPLQERHCYEVSHQYRVPCDQAGENCPLKSSLHEGTAQRVLHLHHTPRGDEHVDVELFPIRGDDGEIHYFVEVMHQARSASARAGGDHGMIGRSGPFNHMLELIQRVAPRRTTVLLLGESGTGKELAARAVHDGSDRAGGPFVPVDCSGLTETLFESELFGHEKGAFTGAQYRKTGLVESARGGTLFLDEVGDIPLDLQVKLLRLLETNTFRRVGGVEPQKADFRLVCATHRDLRSMIREGTFREDLYYRISAFPVHLPSLRERHDDIPLLAEHLLRRLDPEAEFELSGEAAACLAAYDFPGNIRELRNILERASVLTDDGVIRPQDLPPECACSGAGQLPPGQDDAIIPLEEAEARYLRWAVARFPGERRELAQQLGISERSLYRKLQQLDRGSD</sequence>
<dbReference type="Pfam" id="PF25601">
    <property type="entry name" value="AAA_lid_14"/>
    <property type="match status" value="1"/>
</dbReference>
<keyword evidence="3" id="KW-0805">Transcription regulation</keyword>
<dbReference type="InterPro" id="IPR027417">
    <property type="entry name" value="P-loop_NTPase"/>
</dbReference>
<dbReference type="InterPro" id="IPR025944">
    <property type="entry name" value="Sigma_54_int_dom_CS"/>
</dbReference>
<dbReference type="GO" id="GO:0005524">
    <property type="term" value="F:ATP binding"/>
    <property type="evidence" value="ECO:0007669"/>
    <property type="project" value="UniProtKB-KW"/>
</dbReference>
<gene>
    <name evidence="6" type="ORF">SAMN05660831_00424</name>
</gene>
<dbReference type="Gene3D" id="1.10.8.60">
    <property type="match status" value="1"/>
</dbReference>
<keyword evidence="1" id="KW-0547">Nucleotide-binding</keyword>
<evidence type="ECO:0000256" key="3">
    <source>
        <dbReference type="ARBA" id="ARBA00023015"/>
    </source>
</evidence>
<dbReference type="Pfam" id="PF00158">
    <property type="entry name" value="Sigma54_activat"/>
    <property type="match status" value="1"/>
</dbReference>
<dbReference type="InterPro" id="IPR003593">
    <property type="entry name" value="AAA+_ATPase"/>
</dbReference>
<reference evidence="6 7" key="1">
    <citation type="submission" date="2016-10" db="EMBL/GenBank/DDBJ databases">
        <authorList>
            <person name="de Groot N.N."/>
        </authorList>
    </citation>
    <scope>NUCLEOTIDE SEQUENCE [LARGE SCALE GENOMIC DNA]</scope>
    <source>
        <strain evidence="6 7">HL3</strain>
    </source>
</reference>
<protein>
    <submittedName>
        <fullName evidence="6">Sigma54 specific transcriptional regulator, Fis family</fullName>
    </submittedName>
</protein>
<dbReference type="SUPFAM" id="SSF55785">
    <property type="entry name" value="PYP-like sensor domain (PAS domain)"/>
    <property type="match status" value="1"/>
</dbReference>
<dbReference type="OrthoDB" id="9804019at2"/>
<dbReference type="FunFam" id="3.40.50.300:FF:000006">
    <property type="entry name" value="DNA-binding transcriptional regulator NtrC"/>
    <property type="match status" value="1"/>
</dbReference>
<dbReference type="PROSITE" id="PS50045">
    <property type="entry name" value="SIGMA54_INTERACT_4"/>
    <property type="match status" value="1"/>
</dbReference>
<evidence type="ECO:0000313" key="6">
    <source>
        <dbReference type="EMBL" id="SFD00762.1"/>
    </source>
</evidence>
<dbReference type="SMART" id="SM00382">
    <property type="entry name" value="AAA"/>
    <property type="match status" value="1"/>
</dbReference>
<dbReference type="SUPFAM" id="SSF52540">
    <property type="entry name" value="P-loop containing nucleoside triphosphate hydrolases"/>
    <property type="match status" value="1"/>
</dbReference>
<proteinExistence type="predicted"/>
<dbReference type="InterPro" id="IPR002197">
    <property type="entry name" value="HTH_Fis"/>
</dbReference>
<dbReference type="Gene3D" id="3.30.450.20">
    <property type="entry name" value="PAS domain"/>
    <property type="match status" value="1"/>
</dbReference>